<proteinExistence type="predicted"/>
<reference evidence="1" key="1">
    <citation type="submission" date="2020-08" db="EMBL/GenBank/DDBJ databases">
        <title>Ramlibacter sp. GTP1 16S ribosomal RNA gene genome sequencing and assembly.</title>
        <authorList>
            <person name="Kang M."/>
        </authorList>
    </citation>
    <scope>NUCLEOTIDE SEQUENCE</scope>
    <source>
        <strain evidence="1">GTP1</strain>
    </source>
</reference>
<evidence type="ECO:0000313" key="2">
    <source>
        <dbReference type="Proteomes" id="UP000596827"/>
    </source>
</evidence>
<evidence type="ECO:0000313" key="1">
    <source>
        <dbReference type="EMBL" id="MBC5764157.1"/>
    </source>
</evidence>
<sequence length="264" mass="28330">MKWPIIIMAGVLSGCGSLPKDQQQVVDQAKNLCSVVNLNQGRLKLSATMKVNGQTTPQQVVDTSKIGAVGERAVFQTLVQQDLCMLSYTMPSFPSDKLSAWAKETSLAFDAWKPVVPATYAADITALRNAENEHLARIKGWQPSKGTPMSFELFNAAIPRQDFLTVVSVDAGFQFGPAAKFEFVKFDGSSGKLVLCPSEISVAIRPALNGVRQAVGRYAMGHSSDRDMVSELVSAVYNAGATRIQESQDAAKVKPAATAIQGCS</sequence>
<gene>
    <name evidence="1" type="ORF">H8R02_06840</name>
</gene>
<comment type="caution">
    <text evidence="1">The sequence shown here is derived from an EMBL/GenBank/DDBJ whole genome shotgun (WGS) entry which is preliminary data.</text>
</comment>
<organism evidence="1 2">
    <name type="scientific">Ramlibacter albus</name>
    <dbReference type="NCBI Taxonomy" id="2079448"/>
    <lineage>
        <taxon>Bacteria</taxon>
        <taxon>Pseudomonadati</taxon>
        <taxon>Pseudomonadota</taxon>
        <taxon>Betaproteobacteria</taxon>
        <taxon>Burkholderiales</taxon>
        <taxon>Comamonadaceae</taxon>
        <taxon>Ramlibacter</taxon>
    </lineage>
</organism>
<keyword evidence="2" id="KW-1185">Reference proteome</keyword>
<dbReference type="PROSITE" id="PS51257">
    <property type="entry name" value="PROKAR_LIPOPROTEIN"/>
    <property type="match status" value="1"/>
</dbReference>
<name>A0A923M4Q5_9BURK</name>
<accession>A0A923M4Q5</accession>
<dbReference type="AlphaFoldDB" id="A0A923M4Q5"/>
<dbReference type="Proteomes" id="UP000596827">
    <property type="component" value="Unassembled WGS sequence"/>
</dbReference>
<dbReference type="EMBL" id="JACORU010000002">
    <property type="protein sequence ID" value="MBC5764157.1"/>
    <property type="molecule type" value="Genomic_DNA"/>
</dbReference>
<protein>
    <recommendedName>
        <fullName evidence="3">Lipoprotein</fullName>
    </recommendedName>
</protein>
<evidence type="ECO:0008006" key="3">
    <source>
        <dbReference type="Google" id="ProtNLM"/>
    </source>
</evidence>
<dbReference type="RefSeq" id="WP_187080640.1">
    <property type="nucleotide sequence ID" value="NZ_JACORU010000002.1"/>
</dbReference>